<dbReference type="CDD" id="cd08760">
    <property type="entry name" value="Cyt_b561_FRRS1_like"/>
    <property type="match status" value="1"/>
</dbReference>
<evidence type="ECO:0000313" key="9">
    <source>
        <dbReference type="EMBL" id="QIW95622.1"/>
    </source>
</evidence>
<evidence type="ECO:0000256" key="1">
    <source>
        <dbReference type="ARBA" id="ARBA00004370"/>
    </source>
</evidence>
<dbReference type="Pfam" id="PF10348">
    <property type="entry name" value="DUF2427"/>
    <property type="match status" value="1"/>
</dbReference>
<dbReference type="GO" id="GO:0016020">
    <property type="term" value="C:membrane"/>
    <property type="evidence" value="ECO:0007669"/>
    <property type="project" value="UniProtKB-SubCell"/>
</dbReference>
<dbReference type="SMART" id="SM00665">
    <property type="entry name" value="B561"/>
    <property type="match status" value="1"/>
</dbReference>
<keyword evidence="2" id="KW-0813">Transport</keyword>
<gene>
    <name evidence="9" type="ORF">AMS68_001140</name>
</gene>
<feature type="transmembrane region" description="Helical" evidence="7">
    <location>
        <begin position="40"/>
        <end position="60"/>
    </location>
</feature>
<evidence type="ECO:0000256" key="7">
    <source>
        <dbReference type="SAM" id="Phobius"/>
    </source>
</evidence>
<dbReference type="PANTHER" id="PTHR47797">
    <property type="entry name" value="DEHYDROGENASE, PUTATIVE (AFU_ORTHOLOGUE AFUA_8G05805)-RELATED"/>
    <property type="match status" value="1"/>
</dbReference>
<feature type="transmembrane region" description="Helical" evidence="7">
    <location>
        <begin position="6"/>
        <end position="28"/>
    </location>
</feature>
<keyword evidence="5 7" id="KW-1133">Transmembrane helix</keyword>
<sequence length="199" mass="21460">MSNKSILYLHAVGTAIAWTVIFPIGTAIRKVTIRSRYHALIQASGAILAIIAMSAGIAISKSSPKHASLTSAHQILGLIVTPLLLVQAAGGLLNHALFKRTGKSSWINVVHKYLGPTLITIGMLNGYLGIDFADDQEYIKPYIITLVVWTFVLAMSTAVVRRYQRRGVSGIAEAPNAAIHRREVSDVVDASDSSTKIEL</sequence>
<keyword evidence="3 7" id="KW-0812">Transmembrane</keyword>
<feature type="transmembrane region" description="Helical" evidence="7">
    <location>
        <begin position="113"/>
        <end position="130"/>
    </location>
</feature>
<dbReference type="EMBL" id="CP051139">
    <property type="protein sequence ID" value="QIW95622.1"/>
    <property type="molecule type" value="Genomic_DNA"/>
</dbReference>
<protein>
    <recommendedName>
        <fullName evidence="8">Cytochrome b561 domain-containing protein</fullName>
    </recommendedName>
</protein>
<keyword evidence="4" id="KW-0249">Electron transport</keyword>
<reference evidence="9 10" key="1">
    <citation type="journal article" date="2016" name="Sci. Rep.">
        <title>Peltaster fructicola genome reveals evolution from an invasive phytopathogen to an ectophytic parasite.</title>
        <authorList>
            <person name="Xu C."/>
            <person name="Chen H."/>
            <person name="Gleason M.L."/>
            <person name="Xu J.R."/>
            <person name="Liu H."/>
            <person name="Zhang R."/>
            <person name="Sun G."/>
        </authorList>
    </citation>
    <scope>NUCLEOTIDE SEQUENCE [LARGE SCALE GENOMIC DNA]</scope>
    <source>
        <strain evidence="9 10">LNHT1506</strain>
    </source>
</reference>
<evidence type="ECO:0000256" key="2">
    <source>
        <dbReference type="ARBA" id="ARBA00022448"/>
    </source>
</evidence>
<dbReference type="OrthoDB" id="19261at2759"/>
<feature type="domain" description="Cytochrome b561" evidence="8">
    <location>
        <begin position="1"/>
        <end position="164"/>
    </location>
</feature>
<organism evidence="9 10">
    <name type="scientific">Peltaster fructicola</name>
    <dbReference type="NCBI Taxonomy" id="286661"/>
    <lineage>
        <taxon>Eukaryota</taxon>
        <taxon>Fungi</taxon>
        <taxon>Dikarya</taxon>
        <taxon>Ascomycota</taxon>
        <taxon>Pezizomycotina</taxon>
        <taxon>Dothideomycetes</taxon>
        <taxon>Dothideomycetes incertae sedis</taxon>
        <taxon>Peltaster</taxon>
    </lineage>
</organism>
<accession>A0A6H0XLN1</accession>
<keyword evidence="10" id="KW-1185">Reference proteome</keyword>
<evidence type="ECO:0000259" key="8">
    <source>
        <dbReference type="PROSITE" id="PS50939"/>
    </source>
</evidence>
<evidence type="ECO:0000256" key="4">
    <source>
        <dbReference type="ARBA" id="ARBA00022982"/>
    </source>
</evidence>
<dbReference type="AlphaFoldDB" id="A0A6H0XLN1"/>
<dbReference type="Gene3D" id="1.20.120.1770">
    <property type="match status" value="1"/>
</dbReference>
<dbReference type="InterPro" id="IPR018825">
    <property type="entry name" value="DUF2427"/>
</dbReference>
<feature type="transmembrane region" description="Helical" evidence="7">
    <location>
        <begin position="72"/>
        <end position="93"/>
    </location>
</feature>
<feature type="transmembrane region" description="Helical" evidence="7">
    <location>
        <begin position="142"/>
        <end position="160"/>
    </location>
</feature>
<evidence type="ECO:0000256" key="3">
    <source>
        <dbReference type="ARBA" id="ARBA00022692"/>
    </source>
</evidence>
<evidence type="ECO:0000313" key="10">
    <source>
        <dbReference type="Proteomes" id="UP000503462"/>
    </source>
</evidence>
<dbReference type="PANTHER" id="PTHR47797:SF1">
    <property type="entry name" value="CYTOCHROME B561 DOMAIN-CONTAINING PROTEIN-RELATED"/>
    <property type="match status" value="1"/>
</dbReference>
<proteinExistence type="predicted"/>
<dbReference type="Proteomes" id="UP000503462">
    <property type="component" value="Chromosome 1"/>
</dbReference>
<keyword evidence="6 7" id="KW-0472">Membrane</keyword>
<dbReference type="InterPro" id="IPR006593">
    <property type="entry name" value="Cyt_b561/ferric_Rdtase_TM"/>
</dbReference>
<evidence type="ECO:0000256" key="6">
    <source>
        <dbReference type="ARBA" id="ARBA00023136"/>
    </source>
</evidence>
<evidence type="ECO:0000256" key="5">
    <source>
        <dbReference type="ARBA" id="ARBA00022989"/>
    </source>
</evidence>
<dbReference type="PROSITE" id="PS50939">
    <property type="entry name" value="CYTOCHROME_B561"/>
    <property type="match status" value="1"/>
</dbReference>
<comment type="subcellular location">
    <subcellularLocation>
        <location evidence="1">Membrane</location>
    </subcellularLocation>
</comment>
<name>A0A6H0XLN1_9PEZI</name>